<dbReference type="PANTHER" id="PTHR34067">
    <property type="entry name" value="OS04G0193200 PROTEIN"/>
    <property type="match status" value="1"/>
</dbReference>
<keyword evidence="4" id="KW-0804">Transcription</keyword>
<gene>
    <name evidence="8" type="ORF">URODEC1_LOCUS28739</name>
    <name evidence="9" type="ORF">URODEC1_LOCUS33892</name>
</gene>
<evidence type="ECO:0000256" key="6">
    <source>
        <dbReference type="SAM" id="MobiDB-lite"/>
    </source>
</evidence>
<feature type="compositionally biased region" description="Basic and acidic residues" evidence="6">
    <location>
        <begin position="11"/>
        <end position="21"/>
    </location>
</feature>
<name>A0ABC8Y1M1_9POAL</name>
<feature type="compositionally biased region" description="Low complexity" evidence="6">
    <location>
        <begin position="287"/>
        <end position="299"/>
    </location>
</feature>
<dbReference type="GO" id="GO:0005634">
    <property type="term" value="C:nucleus"/>
    <property type="evidence" value="ECO:0007669"/>
    <property type="project" value="UniProtKB-SubCell"/>
</dbReference>
<protein>
    <recommendedName>
        <fullName evidence="7">MBD domain-containing protein</fullName>
    </recommendedName>
</protein>
<keyword evidence="10" id="KW-1185">Reference proteome</keyword>
<evidence type="ECO:0000256" key="3">
    <source>
        <dbReference type="ARBA" id="ARBA00023125"/>
    </source>
</evidence>
<dbReference type="InterPro" id="IPR038945">
    <property type="entry name" value="MBD13-like"/>
</dbReference>
<proteinExistence type="predicted"/>
<evidence type="ECO:0000256" key="4">
    <source>
        <dbReference type="ARBA" id="ARBA00023163"/>
    </source>
</evidence>
<reference evidence="8" key="1">
    <citation type="submission" date="2024-10" db="EMBL/GenBank/DDBJ databases">
        <authorList>
            <person name="Ryan C."/>
        </authorList>
    </citation>
    <scope>NUCLEOTIDE SEQUENCE [LARGE SCALE GENOMIC DNA]</scope>
</reference>
<evidence type="ECO:0000256" key="2">
    <source>
        <dbReference type="ARBA" id="ARBA00023015"/>
    </source>
</evidence>
<dbReference type="SUPFAM" id="SSF54171">
    <property type="entry name" value="DNA-binding domain"/>
    <property type="match status" value="3"/>
</dbReference>
<dbReference type="PROSITE" id="PS50982">
    <property type="entry name" value="MBD"/>
    <property type="match status" value="2"/>
</dbReference>
<keyword evidence="5" id="KW-0539">Nucleus</keyword>
<dbReference type="InterPro" id="IPR016177">
    <property type="entry name" value="DNA-bd_dom_sf"/>
</dbReference>
<dbReference type="GO" id="GO:0003677">
    <property type="term" value="F:DNA binding"/>
    <property type="evidence" value="ECO:0007669"/>
    <property type="project" value="UniProtKB-KW"/>
</dbReference>
<evidence type="ECO:0000313" key="8">
    <source>
        <dbReference type="EMBL" id="CAL4934553.1"/>
    </source>
</evidence>
<evidence type="ECO:0000256" key="1">
    <source>
        <dbReference type="ARBA" id="ARBA00004123"/>
    </source>
</evidence>
<evidence type="ECO:0000256" key="5">
    <source>
        <dbReference type="ARBA" id="ARBA00023242"/>
    </source>
</evidence>
<evidence type="ECO:0000259" key="7">
    <source>
        <dbReference type="PROSITE" id="PS50982"/>
    </source>
</evidence>
<dbReference type="Proteomes" id="UP001497457">
    <property type="component" value="Chromosome 16b"/>
</dbReference>
<feature type="region of interest" description="Disordered" evidence="6">
    <location>
        <begin position="1"/>
        <end position="33"/>
    </location>
</feature>
<evidence type="ECO:0000313" key="9">
    <source>
        <dbReference type="EMBL" id="CAL4942987.1"/>
    </source>
</evidence>
<keyword evidence="2" id="KW-0805">Transcription regulation</keyword>
<sequence>MDGKSMAVVPVKEEARDHIGSSEEEEDIEALSEPPDWLPDGWIMEVYRGEDGTINRYYTSPISNYTFNMKSEVLEYLFSQADERILESKESGSENTFQKEHKWLPKGWVMEIRAGGEKMDKMYKFYVYAKTGVRLISKQDVLLYINEAKVSECDTNGECDTKSEDNLLAIVDFHPSGVPEGWVKELVFRKTKEGLIRRDPYYTDPASSYTFRTLKCAVCFVETGKVSKRAFIQRISVHDLYSFDKSADLHESLRSRLVINETPYRRATRSSRSRGTSQTEHDQIVNSQQDGDTSGSDSSYELEEEKIKSRKGKGKEATNSRTINRPTGRPLQLRIKEEVTGNQHAN</sequence>
<organism evidence="8 10">
    <name type="scientific">Urochloa decumbens</name>
    <dbReference type="NCBI Taxonomy" id="240449"/>
    <lineage>
        <taxon>Eukaryota</taxon>
        <taxon>Viridiplantae</taxon>
        <taxon>Streptophyta</taxon>
        <taxon>Embryophyta</taxon>
        <taxon>Tracheophyta</taxon>
        <taxon>Spermatophyta</taxon>
        <taxon>Magnoliopsida</taxon>
        <taxon>Liliopsida</taxon>
        <taxon>Poales</taxon>
        <taxon>Poaceae</taxon>
        <taxon>PACMAD clade</taxon>
        <taxon>Panicoideae</taxon>
        <taxon>Panicodae</taxon>
        <taxon>Paniceae</taxon>
        <taxon>Melinidinae</taxon>
        <taxon>Urochloa</taxon>
    </lineage>
</organism>
<evidence type="ECO:0000313" key="10">
    <source>
        <dbReference type="Proteomes" id="UP001497457"/>
    </source>
</evidence>
<dbReference type="Gene3D" id="3.30.890.10">
    <property type="entry name" value="Methyl-cpg-binding Protein 2, Chain A"/>
    <property type="match status" value="3"/>
</dbReference>
<comment type="subcellular location">
    <subcellularLocation>
        <location evidence="1">Nucleus</location>
    </subcellularLocation>
</comment>
<feature type="domain" description="MBD" evidence="7">
    <location>
        <begin position="168"/>
        <end position="250"/>
    </location>
</feature>
<dbReference type="PANTHER" id="PTHR34067:SF25">
    <property type="entry name" value="OS04G0193200 PROTEIN"/>
    <property type="match status" value="1"/>
</dbReference>
<dbReference type="InterPro" id="IPR001739">
    <property type="entry name" value="Methyl_CpG_DNA-bd"/>
</dbReference>
<feature type="domain" description="MBD" evidence="7">
    <location>
        <begin position="28"/>
        <end position="102"/>
    </location>
</feature>
<dbReference type="EMBL" id="OZ075125">
    <property type="protein sequence ID" value="CAL4934553.1"/>
    <property type="molecule type" value="Genomic_DNA"/>
</dbReference>
<dbReference type="AlphaFoldDB" id="A0ABC8Y1M1"/>
<keyword evidence="3" id="KW-0238">DNA-binding</keyword>
<accession>A0ABC8Y1M1</accession>
<dbReference type="EMBL" id="OZ075126">
    <property type="protein sequence ID" value="CAL4942987.1"/>
    <property type="molecule type" value="Genomic_DNA"/>
</dbReference>
<dbReference type="Proteomes" id="UP001497457">
    <property type="component" value="Chromosome 15b"/>
</dbReference>
<feature type="region of interest" description="Disordered" evidence="6">
    <location>
        <begin position="264"/>
        <end position="346"/>
    </location>
</feature>